<dbReference type="SUPFAM" id="SSF56747">
    <property type="entry name" value="Prim-pol domain"/>
    <property type="match status" value="1"/>
</dbReference>
<dbReference type="RefSeq" id="WP_146661927.1">
    <property type="nucleotide sequence ID" value="NZ_CP019791.1"/>
</dbReference>
<name>A0A1U9NLI8_9BACT</name>
<organism evidence="1 2">
    <name type="scientific">Anaerohalosphaera lusitana</name>
    <dbReference type="NCBI Taxonomy" id="1936003"/>
    <lineage>
        <taxon>Bacteria</taxon>
        <taxon>Pseudomonadati</taxon>
        <taxon>Planctomycetota</taxon>
        <taxon>Phycisphaerae</taxon>
        <taxon>Sedimentisphaerales</taxon>
        <taxon>Anaerohalosphaeraceae</taxon>
        <taxon>Anaerohalosphaera</taxon>
    </lineage>
</organism>
<evidence type="ECO:0000313" key="1">
    <source>
        <dbReference type="EMBL" id="AQT68695.1"/>
    </source>
</evidence>
<evidence type="ECO:0000313" key="2">
    <source>
        <dbReference type="Proteomes" id="UP000189674"/>
    </source>
</evidence>
<dbReference type="STRING" id="1936003.STSP2_01867"/>
<dbReference type="OrthoDB" id="268750at2"/>
<dbReference type="EMBL" id="CP019791">
    <property type="protein sequence ID" value="AQT68695.1"/>
    <property type="molecule type" value="Genomic_DNA"/>
</dbReference>
<gene>
    <name evidence="1" type="ORF">STSP2_01867</name>
</gene>
<reference evidence="2" key="1">
    <citation type="submission" date="2017-02" db="EMBL/GenBank/DDBJ databases">
        <title>Comparative genomics and description of representatives of a novel lineage of planctomycetes thriving in anoxic sediments.</title>
        <authorList>
            <person name="Spring S."/>
            <person name="Bunk B."/>
            <person name="Sproer C."/>
        </authorList>
    </citation>
    <scope>NUCLEOTIDE SEQUENCE [LARGE SCALE GENOMIC DNA]</scope>
    <source>
        <strain evidence="2">ST-NAGAB-D1</strain>
    </source>
</reference>
<dbReference type="Proteomes" id="UP000189674">
    <property type="component" value="Chromosome"/>
</dbReference>
<dbReference type="Gene3D" id="3.90.920.10">
    <property type="entry name" value="DNA primase, PRIM domain"/>
    <property type="match status" value="1"/>
</dbReference>
<dbReference type="AlphaFoldDB" id="A0A1U9NLI8"/>
<accession>A0A1U9NLI8</accession>
<proteinExistence type="predicted"/>
<dbReference type="KEGG" id="alus:STSP2_01867"/>
<keyword evidence="2" id="KW-1185">Reference proteome</keyword>
<protein>
    <submittedName>
        <fullName evidence="1">DNA primase small subunit</fullName>
    </submittedName>
</protein>
<sequence>MNDFLQKRCFRWIELAALLPGGKMVRGVLAGRDNLEAINNWRKKYGNTNIFTTVQLFEKDDLNSAFIAPVFFDIDSPDDLEKARSDTLKLCELTTDRLEIGTDMLEIYFSGSKGFHVTIPPEVFDAFPSRYIMELYNKMALKACSYGIETIDRTVYTHRRLWRIPNSINSKSGLYKIPLLHKELLHLSADQIAKLAEHPRSEDSFVTAKYSNTAGLWYRKAIRAVAKAACKTTATTQDNSDFKQGWRIPPCIENIQSTTLPDGIRHQTYLALARFYRWINMHPEQIIKRIRTIDSRQPIDDPDFIKRIAFWAHQHPGFAGCTHPVMQKYCSKESCFYYRIKAGRKHGSKRTK</sequence>